<protein>
    <submittedName>
        <fullName evidence="1">Uncharacterized protein</fullName>
    </submittedName>
</protein>
<gene>
    <name evidence="1" type="ORF">UC8_49530</name>
</gene>
<dbReference type="EMBL" id="CP042914">
    <property type="protein sequence ID" value="QEG42911.1"/>
    <property type="molecule type" value="Genomic_DNA"/>
</dbReference>
<organism evidence="1 2">
    <name type="scientific">Roseimaritima ulvae</name>
    <dbReference type="NCBI Taxonomy" id="980254"/>
    <lineage>
        <taxon>Bacteria</taxon>
        <taxon>Pseudomonadati</taxon>
        <taxon>Planctomycetota</taxon>
        <taxon>Planctomycetia</taxon>
        <taxon>Pirellulales</taxon>
        <taxon>Pirellulaceae</taxon>
        <taxon>Roseimaritima</taxon>
    </lineage>
</organism>
<dbReference type="KEGG" id="rul:UC8_49530"/>
<dbReference type="RefSeq" id="WP_202908792.1">
    <property type="nucleotide sequence ID" value="NZ_CP042914.1"/>
</dbReference>
<evidence type="ECO:0000313" key="1">
    <source>
        <dbReference type="EMBL" id="QEG42911.1"/>
    </source>
</evidence>
<sequence length="69" mass="8008">MNQEDPTFAEKMLFNANLQEFAMRIGFICGLEAQEKISQAEAYDRIKQLWKELKRSKRNLNIGSDVDKG</sequence>
<dbReference type="AlphaFoldDB" id="A0A5B9R829"/>
<reference evidence="1 2" key="1">
    <citation type="submission" date="2019-08" db="EMBL/GenBank/DDBJ databases">
        <title>Deep-cultivation of Planctomycetes and their phenomic and genomic characterization uncovers novel biology.</title>
        <authorList>
            <person name="Wiegand S."/>
            <person name="Jogler M."/>
            <person name="Boedeker C."/>
            <person name="Pinto D."/>
            <person name="Vollmers J."/>
            <person name="Rivas-Marin E."/>
            <person name="Kohn T."/>
            <person name="Peeters S.H."/>
            <person name="Heuer A."/>
            <person name="Rast P."/>
            <person name="Oberbeckmann S."/>
            <person name="Bunk B."/>
            <person name="Jeske O."/>
            <person name="Meyerdierks A."/>
            <person name="Storesund J.E."/>
            <person name="Kallscheuer N."/>
            <person name="Luecker S."/>
            <person name="Lage O.M."/>
            <person name="Pohl T."/>
            <person name="Merkel B.J."/>
            <person name="Hornburger P."/>
            <person name="Mueller R.-W."/>
            <person name="Bruemmer F."/>
            <person name="Labrenz M."/>
            <person name="Spormann A.M."/>
            <person name="Op den Camp H."/>
            <person name="Overmann J."/>
            <person name="Amann R."/>
            <person name="Jetten M.S.M."/>
            <person name="Mascher T."/>
            <person name="Medema M.H."/>
            <person name="Devos D.P."/>
            <person name="Kaster A.-K."/>
            <person name="Ovreas L."/>
            <person name="Rohde M."/>
            <person name="Galperin M.Y."/>
            <person name="Jogler C."/>
        </authorList>
    </citation>
    <scope>NUCLEOTIDE SEQUENCE [LARGE SCALE GENOMIC DNA]</scope>
    <source>
        <strain evidence="1 2">UC8</strain>
    </source>
</reference>
<dbReference type="Proteomes" id="UP000325286">
    <property type="component" value="Chromosome"/>
</dbReference>
<dbReference type="InterPro" id="IPR055643">
    <property type="entry name" value="DUF7219"/>
</dbReference>
<keyword evidence="2" id="KW-1185">Reference proteome</keyword>
<name>A0A5B9R829_9BACT</name>
<proteinExistence type="predicted"/>
<dbReference type="Pfam" id="PF23856">
    <property type="entry name" value="DUF7219"/>
    <property type="match status" value="1"/>
</dbReference>
<accession>A0A5B9R829</accession>
<evidence type="ECO:0000313" key="2">
    <source>
        <dbReference type="Proteomes" id="UP000325286"/>
    </source>
</evidence>